<name>G0LH57_HALWC</name>
<accession>G0LH57</accession>
<organism evidence="1 2">
    <name type="scientific">Haloquadratum walsbyi (strain DSM 16854 / JCM 12705 / C23)</name>
    <dbReference type="NCBI Taxonomy" id="768065"/>
    <lineage>
        <taxon>Archaea</taxon>
        <taxon>Methanobacteriati</taxon>
        <taxon>Methanobacteriota</taxon>
        <taxon>Stenosarchaea group</taxon>
        <taxon>Halobacteria</taxon>
        <taxon>Halobacteriales</taxon>
        <taxon>Haloferacaceae</taxon>
        <taxon>Haloquadratum</taxon>
    </lineage>
</organism>
<proteinExistence type="predicted"/>
<reference evidence="1 2" key="1">
    <citation type="journal article" date="2011" name="PLoS ONE">
        <title>Haloquadratum walsbyi: limited diversity in a global pond.</title>
        <authorList>
            <person name="Dyall-Smith M."/>
            <person name="Pfeiffer F."/>
            <person name="Klee K."/>
            <person name="Palm P."/>
            <person name="Gross K."/>
            <person name="Schuster S.C."/>
            <person name="Rampp M."/>
            <person name="Oesterhelt D."/>
        </authorList>
    </citation>
    <scope>NUCLEOTIDE SEQUENCE [LARGE SCALE GENOMIC DNA]</scope>
    <source>
        <strain evidence="2">DSM 16854 / JCM 12705 / C23</strain>
    </source>
</reference>
<dbReference type="AlphaFoldDB" id="G0LH57"/>
<protein>
    <submittedName>
        <fullName evidence="1">Uncharacterized protein</fullName>
    </submittedName>
</protein>
<gene>
    <name evidence="1" type="ordered locus">Hqrw_2200</name>
</gene>
<sequence>MTHQSSPAEQAAALVTNPNLYDSLVDEYDTELEFYSTLRNDAQKSLETFEEYVRLRSVFLNRGPTEAIRSRIEDRLDRSLKNMVLNKSPRGRAYAVDTLTELEGRRQTFMRLNVEVPRLMTVVQTTIEHLYDDVSSPTDVRQPCESLLEATPANQRGAIEYLSRVRLTEQLLASDSPQSDINTVALQYLENISFPNVDTEMTAAEYQRAAEERSPTDPDKQRLYEAALHADPSSARVSDYLYFTASNLIEDYRHGGDNITRAELIVAQRQLQAVAHINPETWDQTKQAYAESYRHIADAIEAGGGRWFSTHASNLPPEWWSVAEAYVKAAQAIDAVDMVRAIKYLSKSVRHAAHATDDWKIRKHLHRTAWATFDRFDSTGVAENPEQSRSVEEIETAIAGTRSVHQCRECEASAHVAFEAGDYETVHTASDRAQSAAEQSPQEYIHFRELEAIETIATARQAEQRGEYETALKQYQQFDSEESHLQSGAAYHAQLCEIKQAVNNDRHNDALRIAHQEFNSESIIVIATEASCGVLRTDFDDSSELTVTDQFLSINTDAVSTLSVILRLLQTGGTTTQLLQQQAAACLQNL</sequence>
<dbReference type="RefSeq" id="WP_014555805.1">
    <property type="nucleotide sequence ID" value="NC_017459.1"/>
</dbReference>
<dbReference type="Proteomes" id="UP000007954">
    <property type="component" value="Chromosome"/>
</dbReference>
<evidence type="ECO:0000313" key="1">
    <source>
        <dbReference type="EMBL" id="CCC40091.1"/>
    </source>
</evidence>
<dbReference type="KEGG" id="hwc:Hqrw_2200"/>
<dbReference type="EMBL" id="FR746099">
    <property type="protein sequence ID" value="CCC40091.1"/>
    <property type="molecule type" value="Genomic_DNA"/>
</dbReference>
<evidence type="ECO:0000313" key="2">
    <source>
        <dbReference type="Proteomes" id="UP000007954"/>
    </source>
</evidence>
<dbReference type="OrthoDB" id="377842at2157"/>
<dbReference type="HOGENOM" id="CLU_462040_0_0_2"/>
<dbReference type="GeneID" id="12446930"/>